<feature type="domain" description="Nucleoside phosphorylase" evidence="1">
    <location>
        <begin position="13"/>
        <end position="241"/>
    </location>
</feature>
<evidence type="ECO:0000313" key="3">
    <source>
        <dbReference type="Proteomes" id="UP001610563"/>
    </source>
</evidence>
<dbReference type="InterPro" id="IPR035994">
    <property type="entry name" value="Nucleoside_phosphorylase_sf"/>
</dbReference>
<keyword evidence="3" id="KW-1185">Reference proteome</keyword>
<dbReference type="PANTHER" id="PTHR46082:SF11">
    <property type="entry name" value="AAA+ ATPASE DOMAIN-CONTAINING PROTEIN-RELATED"/>
    <property type="match status" value="1"/>
</dbReference>
<dbReference type="Gene3D" id="3.40.50.1580">
    <property type="entry name" value="Nucleoside phosphorylase domain"/>
    <property type="match status" value="1"/>
</dbReference>
<gene>
    <name evidence="2" type="ORF">BJX66DRAFT_341600</name>
</gene>
<proteinExistence type="predicted"/>
<reference evidence="2 3" key="1">
    <citation type="submission" date="2024-07" db="EMBL/GenBank/DDBJ databases">
        <title>Section-level genome sequencing and comparative genomics of Aspergillus sections Usti and Cavernicolus.</title>
        <authorList>
            <consortium name="Lawrence Berkeley National Laboratory"/>
            <person name="Nybo J.L."/>
            <person name="Vesth T.C."/>
            <person name="Theobald S."/>
            <person name="Frisvad J.C."/>
            <person name="Larsen T.O."/>
            <person name="Kjaerboelling I."/>
            <person name="Rothschild-Mancinelli K."/>
            <person name="Lyhne E.K."/>
            <person name="Kogle M.E."/>
            <person name="Barry K."/>
            <person name="Clum A."/>
            <person name="Na H."/>
            <person name="Ledsgaard L."/>
            <person name="Lin J."/>
            <person name="Lipzen A."/>
            <person name="Kuo A."/>
            <person name="Riley R."/>
            <person name="Mondo S."/>
            <person name="Labutti K."/>
            <person name="Haridas S."/>
            <person name="Pangalinan J."/>
            <person name="Salamov A.A."/>
            <person name="Simmons B.A."/>
            <person name="Magnuson J.K."/>
            <person name="Chen J."/>
            <person name="Drula E."/>
            <person name="Henrissat B."/>
            <person name="Wiebenga A."/>
            <person name="Lubbers R.J."/>
            <person name="Gomes A.C."/>
            <person name="Makela M.R."/>
            <person name="Stajich J."/>
            <person name="Grigoriev I.V."/>
            <person name="Mortensen U.H."/>
            <person name="De Vries R.P."/>
            <person name="Baker S.E."/>
            <person name="Andersen M.R."/>
        </authorList>
    </citation>
    <scope>NUCLEOTIDE SEQUENCE [LARGE SCALE GENOMIC DNA]</scope>
    <source>
        <strain evidence="2 3">CBS 209.92</strain>
    </source>
</reference>
<dbReference type="InterPro" id="IPR000845">
    <property type="entry name" value="Nucleoside_phosphorylase_d"/>
</dbReference>
<dbReference type="Proteomes" id="UP001610563">
    <property type="component" value="Unassembled WGS sequence"/>
</dbReference>
<dbReference type="PANTHER" id="PTHR46082">
    <property type="entry name" value="ATP/GTP-BINDING PROTEIN-RELATED"/>
    <property type="match status" value="1"/>
</dbReference>
<name>A0ABR4FVM7_9EURO</name>
<evidence type="ECO:0000259" key="1">
    <source>
        <dbReference type="Pfam" id="PF01048"/>
    </source>
</evidence>
<dbReference type="EMBL" id="JBFTWV010000105">
    <property type="protein sequence ID" value="KAL2787018.1"/>
    <property type="molecule type" value="Genomic_DNA"/>
</dbReference>
<accession>A0ABR4FVM7</accession>
<dbReference type="SUPFAM" id="SSF53167">
    <property type="entry name" value="Purine and uridine phosphorylases"/>
    <property type="match status" value="1"/>
</dbReference>
<comment type="caution">
    <text evidence="2">The sequence shown here is derived from an EMBL/GenBank/DDBJ whole genome shotgun (WGS) entry which is preliminary data.</text>
</comment>
<protein>
    <submittedName>
        <fullName evidence="2">Nucleoside phosphorylase domain-containing protein</fullName>
    </submittedName>
</protein>
<dbReference type="Pfam" id="PF01048">
    <property type="entry name" value="PNP_UDP_1"/>
    <property type="match status" value="1"/>
</dbReference>
<organism evidence="2 3">
    <name type="scientific">Aspergillus keveii</name>
    <dbReference type="NCBI Taxonomy" id="714993"/>
    <lineage>
        <taxon>Eukaryota</taxon>
        <taxon>Fungi</taxon>
        <taxon>Dikarya</taxon>
        <taxon>Ascomycota</taxon>
        <taxon>Pezizomycotina</taxon>
        <taxon>Eurotiomycetes</taxon>
        <taxon>Eurotiomycetidae</taxon>
        <taxon>Eurotiales</taxon>
        <taxon>Aspergillaceae</taxon>
        <taxon>Aspergillus</taxon>
        <taxon>Aspergillus subgen. Nidulantes</taxon>
    </lineage>
</organism>
<evidence type="ECO:0000313" key="2">
    <source>
        <dbReference type="EMBL" id="KAL2787018.1"/>
    </source>
</evidence>
<sequence length="372" mass="40509">MDEEDDFFLHGNESFLYTLGRIGDHNVVITCLPAGQLGTNSAAAAAAQMKSKFTAVRFGLMAGVGGGVPGRMDTRLGDVVVSQPVDSHGGVVKYDFGKATLGKVFRKTSFLNTPPPTLLSTVVQVKANHFLGRGCLMNALATLSCHKIFSPQDSECDILFPSTYSHVGDHRPIRNVVVHYGTIASGNSVIKDGLTRERLDVKLGGVLCFEMEAAGLMNSFPCLVIRGICDYADSHKNKHWQPYASATAAAYAKEILSVIPPNDVVPMKTVRDAVLREELVRSAIDNLDIHEFLSILPVASQSEWVSPETPIDPNDLAHTWIFQNSDFQTWSKHDGNPVLWISGAPQQNISLISSYVINRKICGFSTTQSSVF</sequence>
<dbReference type="InterPro" id="IPR053137">
    <property type="entry name" value="NLR-like"/>
</dbReference>